<dbReference type="Proteomes" id="UP001596052">
    <property type="component" value="Unassembled WGS sequence"/>
</dbReference>
<dbReference type="EMBL" id="JBHSMQ010000011">
    <property type="protein sequence ID" value="MFC5457515.1"/>
    <property type="molecule type" value="Genomic_DNA"/>
</dbReference>
<proteinExistence type="predicted"/>
<evidence type="ECO:0000256" key="1">
    <source>
        <dbReference type="SAM" id="Phobius"/>
    </source>
</evidence>
<name>A0ABW0KVT2_9BACT</name>
<dbReference type="RefSeq" id="WP_377170900.1">
    <property type="nucleotide sequence ID" value="NZ_JBHSMQ010000011.1"/>
</dbReference>
<organism evidence="2 3">
    <name type="scientific">Prosthecobacter fluviatilis</name>
    <dbReference type="NCBI Taxonomy" id="445931"/>
    <lineage>
        <taxon>Bacteria</taxon>
        <taxon>Pseudomonadati</taxon>
        <taxon>Verrucomicrobiota</taxon>
        <taxon>Verrucomicrobiia</taxon>
        <taxon>Verrucomicrobiales</taxon>
        <taxon>Verrucomicrobiaceae</taxon>
        <taxon>Prosthecobacter</taxon>
    </lineage>
</organism>
<keyword evidence="1" id="KW-0472">Membrane</keyword>
<keyword evidence="1" id="KW-0812">Transmembrane</keyword>
<protein>
    <recommendedName>
        <fullName evidence="4">DUF4440 domain-containing protein</fullName>
    </recommendedName>
</protein>
<keyword evidence="3" id="KW-1185">Reference proteome</keyword>
<gene>
    <name evidence="2" type="ORF">ACFQDI_21790</name>
</gene>
<comment type="caution">
    <text evidence="2">The sequence shown here is derived from an EMBL/GenBank/DDBJ whole genome shotgun (WGS) entry which is preliminary data.</text>
</comment>
<keyword evidence="1" id="KW-1133">Transmembrane helix</keyword>
<sequence>MKKIILRGLLVLVLIEGLWLAWWVFGRSPEAQVRAAQANLIEAVEKRDWKTLERLIAPNYTDAYGHNRDTAIQDGRKYLSGFFTLTLKTDKTTVRAAQKQGLVTTMLRLEGNGVGYSQMISGYVNQFTEPWAFHWSNPGRWPWNWQVSLIHHDQLVIPPHE</sequence>
<dbReference type="Gene3D" id="3.10.450.50">
    <property type="match status" value="1"/>
</dbReference>
<evidence type="ECO:0000313" key="3">
    <source>
        <dbReference type="Proteomes" id="UP001596052"/>
    </source>
</evidence>
<feature type="transmembrane region" description="Helical" evidence="1">
    <location>
        <begin position="5"/>
        <end position="25"/>
    </location>
</feature>
<evidence type="ECO:0000313" key="2">
    <source>
        <dbReference type="EMBL" id="MFC5457515.1"/>
    </source>
</evidence>
<evidence type="ECO:0008006" key="4">
    <source>
        <dbReference type="Google" id="ProtNLM"/>
    </source>
</evidence>
<accession>A0ABW0KVT2</accession>
<reference evidence="3" key="1">
    <citation type="journal article" date="2019" name="Int. J. Syst. Evol. Microbiol.">
        <title>The Global Catalogue of Microorganisms (GCM) 10K type strain sequencing project: providing services to taxonomists for standard genome sequencing and annotation.</title>
        <authorList>
            <consortium name="The Broad Institute Genomics Platform"/>
            <consortium name="The Broad Institute Genome Sequencing Center for Infectious Disease"/>
            <person name="Wu L."/>
            <person name="Ma J."/>
        </authorList>
    </citation>
    <scope>NUCLEOTIDE SEQUENCE [LARGE SCALE GENOMIC DNA]</scope>
    <source>
        <strain evidence="3">CGMCC 4.1469</strain>
    </source>
</reference>